<feature type="compositionally biased region" description="Polar residues" evidence="1">
    <location>
        <begin position="421"/>
        <end position="433"/>
    </location>
</feature>
<feature type="compositionally biased region" description="Acidic residues" evidence="1">
    <location>
        <begin position="391"/>
        <end position="401"/>
    </location>
</feature>
<feature type="region of interest" description="Disordered" evidence="1">
    <location>
        <begin position="1"/>
        <end position="80"/>
    </location>
</feature>
<dbReference type="GO" id="GO:0000329">
    <property type="term" value="C:fungal-type vacuole membrane"/>
    <property type="evidence" value="ECO:0007669"/>
    <property type="project" value="InterPro"/>
</dbReference>
<protein>
    <submittedName>
        <fullName evidence="2">Ivy1 protein</fullName>
    </submittedName>
</protein>
<dbReference type="GO" id="GO:0042144">
    <property type="term" value="P:vacuole fusion, non-autophagic"/>
    <property type="evidence" value="ECO:0007669"/>
    <property type="project" value="InterPro"/>
</dbReference>
<organism evidence="2 3">
    <name type="scientific">Maudiozyma humilis</name>
    <name type="common">Sour dough yeast</name>
    <name type="synonym">Kazachstania humilis</name>
    <dbReference type="NCBI Taxonomy" id="51915"/>
    <lineage>
        <taxon>Eukaryota</taxon>
        <taxon>Fungi</taxon>
        <taxon>Dikarya</taxon>
        <taxon>Ascomycota</taxon>
        <taxon>Saccharomycotina</taxon>
        <taxon>Saccharomycetes</taxon>
        <taxon>Saccharomycetales</taxon>
        <taxon>Saccharomycetaceae</taxon>
        <taxon>Maudiozyma</taxon>
    </lineage>
</organism>
<sequence>MQNTKVTPERYAPHLSEFYPIMNNSGPRPSASQQRSPQSMHPDTQYTPSRSSQLSHSSLRSRSRRPSSSAASNTGSMMSDLQTLITRRDVQATQEAMTSLTSAASEFSAALATVARCSSRMAGELEQFARLKGCGDDTAEKFMNASGLFHLLGNHELIMGDFAQDLLGQGVTDLGDSFQQQARALENDFNRKRKEESLKLKIQEKFNNDFSRRSVRNLVSYRESLHSLQQQLDQLELLKYDYYNDSYALVEGTCREVLGRVASVTRAQVEISENIARKGWSGGGLDDLLIDAEDPFAMNNGASDNENENEPENEHAQSETDGETTSKDNTDTANNGVALSTIPETSPLKQAAEPRMAGGTMTPPVGGLSAAVALSKLALVRSKTNSTNSDCDGDSGSDCDNDNSFALPMSSSAGDRASEVASAQGTPQPSIHS</sequence>
<feature type="compositionally biased region" description="Basic and acidic residues" evidence="1">
    <location>
        <begin position="312"/>
        <end position="330"/>
    </location>
</feature>
<dbReference type="InterPro" id="IPR037470">
    <property type="entry name" value="IVY1"/>
</dbReference>
<feature type="compositionally biased region" description="Low complexity" evidence="1">
    <location>
        <begin position="25"/>
        <end position="39"/>
    </location>
</feature>
<feature type="region of interest" description="Disordered" evidence="1">
    <location>
        <begin position="382"/>
        <end position="433"/>
    </location>
</feature>
<dbReference type="GO" id="GO:0005543">
    <property type="term" value="F:phospholipid binding"/>
    <property type="evidence" value="ECO:0007669"/>
    <property type="project" value="InterPro"/>
</dbReference>
<dbReference type="AlphaFoldDB" id="A0AAV5RZF3"/>
<evidence type="ECO:0000256" key="1">
    <source>
        <dbReference type="SAM" id="MobiDB-lite"/>
    </source>
</evidence>
<dbReference type="Gene3D" id="1.20.1270.60">
    <property type="entry name" value="Arfaptin homology (AH) domain/BAR domain"/>
    <property type="match status" value="1"/>
</dbReference>
<keyword evidence="3" id="KW-1185">Reference proteome</keyword>
<dbReference type="InterPro" id="IPR027267">
    <property type="entry name" value="AH/BAR_dom_sf"/>
</dbReference>
<dbReference type="EMBL" id="BTGD01000008">
    <property type="protein sequence ID" value="GMM56427.1"/>
    <property type="molecule type" value="Genomic_DNA"/>
</dbReference>
<reference evidence="2 3" key="1">
    <citation type="journal article" date="2023" name="Elife">
        <title>Identification of key yeast species and microbe-microbe interactions impacting larval growth of Drosophila in the wild.</title>
        <authorList>
            <person name="Mure A."/>
            <person name="Sugiura Y."/>
            <person name="Maeda R."/>
            <person name="Honda K."/>
            <person name="Sakurai N."/>
            <person name="Takahashi Y."/>
            <person name="Watada M."/>
            <person name="Katoh T."/>
            <person name="Gotoh A."/>
            <person name="Gotoh Y."/>
            <person name="Taniguchi I."/>
            <person name="Nakamura K."/>
            <person name="Hayashi T."/>
            <person name="Katayama T."/>
            <person name="Uemura T."/>
            <person name="Hattori Y."/>
        </authorList>
    </citation>
    <scope>NUCLEOTIDE SEQUENCE [LARGE SCALE GENOMIC DNA]</scope>
    <source>
        <strain evidence="2 3">KH-74</strain>
    </source>
</reference>
<proteinExistence type="predicted"/>
<dbReference type="PANTHER" id="PTHR38407">
    <property type="entry name" value="PROTEIN IVY1"/>
    <property type="match status" value="1"/>
</dbReference>
<feature type="region of interest" description="Disordered" evidence="1">
    <location>
        <begin position="295"/>
        <end position="363"/>
    </location>
</feature>
<name>A0AAV5RZF3_MAUHU</name>
<accession>A0AAV5RZF3</accession>
<feature type="compositionally biased region" description="Low complexity" evidence="1">
    <location>
        <begin position="48"/>
        <end position="58"/>
    </location>
</feature>
<evidence type="ECO:0000313" key="2">
    <source>
        <dbReference type="EMBL" id="GMM56427.1"/>
    </source>
</evidence>
<gene>
    <name evidence="2" type="ORF">DAKH74_030430</name>
</gene>
<feature type="compositionally biased region" description="Polar residues" evidence="1">
    <location>
        <begin position="331"/>
        <end position="348"/>
    </location>
</feature>
<comment type="caution">
    <text evidence="2">The sequence shown here is derived from an EMBL/GenBank/DDBJ whole genome shotgun (WGS) entry which is preliminary data.</text>
</comment>
<dbReference type="Proteomes" id="UP001377567">
    <property type="component" value="Unassembled WGS sequence"/>
</dbReference>
<dbReference type="PANTHER" id="PTHR38407:SF1">
    <property type="entry name" value="PROTEIN IVY1"/>
    <property type="match status" value="1"/>
</dbReference>
<evidence type="ECO:0000313" key="3">
    <source>
        <dbReference type="Proteomes" id="UP001377567"/>
    </source>
</evidence>